<evidence type="ECO:0000313" key="3">
    <source>
        <dbReference type="Proteomes" id="UP000295087"/>
    </source>
</evidence>
<dbReference type="GO" id="GO:0008270">
    <property type="term" value="F:zinc ion binding"/>
    <property type="evidence" value="ECO:0007669"/>
    <property type="project" value="InterPro"/>
</dbReference>
<dbReference type="AlphaFoldDB" id="A0A4R6PTP0"/>
<dbReference type="Gene3D" id="1.10.30.50">
    <property type="match status" value="1"/>
</dbReference>
<protein>
    <submittedName>
        <fullName evidence="2">Uncharacterized protein (TIGR02646 family)</fullName>
    </submittedName>
</protein>
<name>A0A4R6PTP0_NOCIG</name>
<dbReference type="EMBL" id="SNXK01000001">
    <property type="protein sequence ID" value="TDP42024.1"/>
    <property type="molecule type" value="Genomic_DNA"/>
</dbReference>
<gene>
    <name evidence="2" type="ORF">DFR75_1011130</name>
</gene>
<dbReference type="InterPro" id="IPR003615">
    <property type="entry name" value="HNH_nuc"/>
</dbReference>
<dbReference type="GO" id="GO:0003676">
    <property type="term" value="F:nucleic acid binding"/>
    <property type="evidence" value="ECO:0007669"/>
    <property type="project" value="InterPro"/>
</dbReference>
<dbReference type="Proteomes" id="UP000295087">
    <property type="component" value="Unassembled WGS sequence"/>
</dbReference>
<dbReference type="Pfam" id="PF01844">
    <property type="entry name" value="HNH"/>
    <property type="match status" value="1"/>
</dbReference>
<evidence type="ECO:0000313" key="2">
    <source>
        <dbReference type="EMBL" id="TDP42024.1"/>
    </source>
</evidence>
<dbReference type="CDD" id="cd00085">
    <property type="entry name" value="HNHc"/>
    <property type="match status" value="1"/>
</dbReference>
<keyword evidence="3" id="KW-1185">Reference proteome</keyword>
<dbReference type="GO" id="GO:0004519">
    <property type="term" value="F:endonuclease activity"/>
    <property type="evidence" value="ECO:0007669"/>
    <property type="project" value="InterPro"/>
</dbReference>
<sequence length="224" mass="25050">MRRLVKGEMPSVLQENEEDWTAAYVAAVTAKSKNKPEKWRDPQIKDALSEETAGKCAYCESTIADVSYPHVEHMVPKSIRPDLAHRWSNMTWACQVCNTEKGDFYDAVQGILSPYDDDMAEHLHFAGGILSFQLGAVRGEITVRVLKLNRIDLVRERCDRLTKVRDMLERWNVAIGVQREVLADAIRIDAAEGEFTSSVDAYLRSFGFPVEAGQGMKEGVSGVG</sequence>
<dbReference type="SMART" id="SM00507">
    <property type="entry name" value="HNHc"/>
    <property type="match status" value="1"/>
</dbReference>
<dbReference type="InterPro" id="IPR002711">
    <property type="entry name" value="HNH"/>
</dbReference>
<comment type="caution">
    <text evidence="2">The sequence shown here is derived from an EMBL/GenBank/DDBJ whole genome shotgun (WGS) entry which is preliminary data.</text>
</comment>
<accession>A0A4R6PTP0</accession>
<evidence type="ECO:0000259" key="1">
    <source>
        <dbReference type="SMART" id="SM00507"/>
    </source>
</evidence>
<reference evidence="2 3" key="1">
    <citation type="submission" date="2019-03" db="EMBL/GenBank/DDBJ databases">
        <title>Genomic Encyclopedia of Type Strains, Phase IV (KMG-IV): sequencing the most valuable type-strain genomes for metagenomic binning, comparative biology and taxonomic classification.</title>
        <authorList>
            <person name="Goeker M."/>
        </authorList>
    </citation>
    <scope>NUCLEOTIDE SEQUENCE [LARGE SCALE GENOMIC DNA]</scope>
    <source>
        <strain evidence="2 3">DSM 44496</strain>
    </source>
</reference>
<proteinExistence type="predicted"/>
<feature type="domain" description="HNH nuclease" evidence="1">
    <location>
        <begin position="44"/>
        <end position="99"/>
    </location>
</feature>
<organism evidence="2 3">
    <name type="scientific">Nocardia ignorata</name>
    <dbReference type="NCBI Taxonomy" id="145285"/>
    <lineage>
        <taxon>Bacteria</taxon>
        <taxon>Bacillati</taxon>
        <taxon>Actinomycetota</taxon>
        <taxon>Actinomycetes</taxon>
        <taxon>Mycobacteriales</taxon>
        <taxon>Nocardiaceae</taxon>
        <taxon>Nocardia</taxon>
    </lineage>
</organism>